<dbReference type="KEGG" id="lao:AOX59_17415"/>
<keyword evidence="2" id="KW-0378">Hydrolase</keyword>
<dbReference type="STRING" id="1472767.AOX59_17415"/>
<evidence type="ECO:0000259" key="1">
    <source>
        <dbReference type="Pfam" id="PF07969"/>
    </source>
</evidence>
<feature type="domain" description="Amidohydrolase 3" evidence="1">
    <location>
        <begin position="49"/>
        <end position="526"/>
    </location>
</feature>
<dbReference type="GO" id="GO:0016810">
    <property type="term" value="F:hydrolase activity, acting on carbon-nitrogen (but not peptide) bonds"/>
    <property type="evidence" value="ECO:0007669"/>
    <property type="project" value="InterPro"/>
</dbReference>
<evidence type="ECO:0000313" key="3">
    <source>
        <dbReference type="Proteomes" id="UP000050331"/>
    </source>
</evidence>
<organism evidence="2 3">
    <name type="scientific">Lentibacillus amyloliquefaciens</name>
    <dbReference type="NCBI Taxonomy" id="1472767"/>
    <lineage>
        <taxon>Bacteria</taxon>
        <taxon>Bacillati</taxon>
        <taxon>Bacillota</taxon>
        <taxon>Bacilli</taxon>
        <taxon>Bacillales</taxon>
        <taxon>Bacillaceae</taxon>
        <taxon>Lentibacillus</taxon>
    </lineage>
</organism>
<dbReference type="InterPro" id="IPR013108">
    <property type="entry name" value="Amidohydro_3"/>
</dbReference>
<keyword evidence="3" id="KW-1185">Reference proteome</keyword>
<dbReference type="PANTHER" id="PTHR22642">
    <property type="entry name" value="IMIDAZOLONEPROPIONASE"/>
    <property type="match status" value="1"/>
</dbReference>
<dbReference type="InterPro" id="IPR011059">
    <property type="entry name" value="Metal-dep_hydrolase_composite"/>
</dbReference>
<dbReference type="CDD" id="cd01300">
    <property type="entry name" value="YtcJ_like"/>
    <property type="match status" value="1"/>
</dbReference>
<accession>A0A0U4FSI6</accession>
<protein>
    <submittedName>
        <fullName evidence="2">Hydrolase</fullName>
    </submittedName>
</protein>
<gene>
    <name evidence="2" type="ORF">AOX59_17415</name>
</gene>
<dbReference type="AlphaFoldDB" id="A0A0U4FSI6"/>
<name>A0A0U4FSI6_9BACI</name>
<dbReference type="RefSeq" id="WP_068448436.1">
    <property type="nucleotide sequence ID" value="NZ_CP013862.1"/>
</dbReference>
<dbReference type="OrthoDB" id="9767366at2"/>
<reference evidence="2 3" key="1">
    <citation type="submission" date="2016-01" db="EMBL/GenBank/DDBJ databases">
        <title>Complete genome sequence of strain Lentibacillus amyloliquefaciens LAM0015T isolated from saline sediment.</title>
        <authorList>
            <person name="Wang J.-L."/>
            <person name="He M.-X."/>
        </authorList>
    </citation>
    <scope>NUCLEOTIDE SEQUENCE [LARGE SCALE GENOMIC DNA]</scope>
    <source>
        <strain evidence="2 3">LAM0015</strain>
    </source>
</reference>
<dbReference type="Proteomes" id="UP000050331">
    <property type="component" value="Chromosome"/>
</dbReference>
<sequence>MRKLYINGNFYTFDTVRPLAQAVVVENGRFIDVGTTDDMRLRWESPYSETINLNGKTVTPGLIDSHLHLSIVAENFMNLDLTGVTSKQGMLEKIQHHAQTLQSGEWLLGRGWDENLFTDGGIPTIDELDSVALNHPLYIPRVCSHAALVNSKALNIAQYHPDIAVPEGGSIVRDEETKQPTGLLLESASQLITEHIPEKTYDQLKNALRQTMKHALSKGLTSVHTNDPHFLGGLNQTYQLYDELLNQEQLGLRCNLLIDHDFLDDLRANGMYAGYGNNRLQIGAVKMFADGALGRRTALLSEPYSDDPEKYGEAMFDQATLYEMVKGARDLSMPVAVHAIGDQALTNVLDILNQFPAVTHRDRLIHAQIVNDELIKRMTNPNRITDIQPRFVASDFPWAKERLGEKRSGYSYAWKTLQKAGVMCAGGSDSPVEPVDPLLGIHAAVTRKAPGETHDGWNPNEKLSMREAFRLFTEMGAYATNEENIKGTITRGKLADMTVYSHDPFKMEHPDELLETNVEMTVIGGALK</sequence>
<dbReference type="Pfam" id="PF07969">
    <property type="entry name" value="Amidohydro_3"/>
    <property type="match status" value="1"/>
</dbReference>
<dbReference type="Gene3D" id="2.30.40.10">
    <property type="entry name" value="Urease, subunit C, domain 1"/>
    <property type="match status" value="1"/>
</dbReference>
<dbReference type="Gene3D" id="3.10.310.70">
    <property type="match status" value="1"/>
</dbReference>
<proteinExistence type="predicted"/>
<dbReference type="PANTHER" id="PTHR22642:SF2">
    <property type="entry name" value="PROTEIN LONG AFTER FAR-RED 3"/>
    <property type="match status" value="1"/>
</dbReference>
<dbReference type="InterPro" id="IPR032466">
    <property type="entry name" value="Metal_Hydrolase"/>
</dbReference>
<dbReference type="Gene3D" id="3.20.20.140">
    <property type="entry name" value="Metal-dependent hydrolases"/>
    <property type="match status" value="1"/>
</dbReference>
<dbReference type="EMBL" id="CP013862">
    <property type="protein sequence ID" value="ALX50692.1"/>
    <property type="molecule type" value="Genomic_DNA"/>
</dbReference>
<dbReference type="SUPFAM" id="SSF51556">
    <property type="entry name" value="Metallo-dependent hydrolases"/>
    <property type="match status" value="1"/>
</dbReference>
<dbReference type="SUPFAM" id="SSF51338">
    <property type="entry name" value="Composite domain of metallo-dependent hydrolases"/>
    <property type="match status" value="1"/>
</dbReference>
<evidence type="ECO:0000313" key="2">
    <source>
        <dbReference type="EMBL" id="ALX50692.1"/>
    </source>
</evidence>
<dbReference type="InterPro" id="IPR033932">
    <property type="entry name" value="YtcJ-like"/>
</dbReference>